<protein>
    <recommendedName>
        <fullName evidence="4">Ricin B lectin domain-containing protein</fullName>
    </recommendedName>
</protein>
<keyword evidence="1" id="KW-0472">Membrane</keyword>
<dbReference type="InterPro" id="IPR035992">
    <property type="entry name" value="Ricin_B-like_lectins"/>
</dbReference>
<accession>A0A8J2SII9</accession>
<proteinExistence type="predicted"/>
<organism evidence="2 3">
    <name type="scientific">Pelagomonas calceolata</name>
    <dbReference type="NCBI Taxonomy" id="35677"/>
    <lineage>
        <taxon>Eukaryota</taxon>
        <taxon>Sar</taxon>
        <taxon>Stramenopiles</taxon>
        <taxon>Ochrophyta</taxon>
        <taxon>Pelagophyceae</taxon>
        <taxon>Pelagomonadales</taxon>
        <taxon>Pelagomonadaceae</taxon>
        <taxon>Pelagomonas</taxon>
    </lineage>
</organism>
<evidence type="ECO:0000313" key="3">
    <source>
        <dbReference type="Proteomes" id="UP000789595"/>
    </source>
</evidence>
<gene>
    <name evidence="2" type="ORF">PECAL_2P03060</name>
</gene>
<dbReference type="EMBL" id="CAKKNE010000002">
    <property type="protein sequence ID" value="CAH0367292.1"/>
    <property type="molecule type" value="Genomic_DNA"/>
</dbReference>
<name>A0A8J2SII9_9STRA</name>
<evidence type="ECO:0008006" key="4">
    <source>
        <dbReference type="Google" id="ProtNLM"/>
    </source>
</evidence>
<feature type="transmembrane region" description="Helical" evidence="1">
    <location>
        <begin position="26"/>
        <end position="46"/>
    </location>
</feature>
<evidence type="ECO:0000256" key="1">
    <source>
        <dbReference type="SAM" id="Phobius"/>
    </source>
</evidence>
<keyword evidence="3" id="KW-1185">Reference proteome</keyword>
<comment type="caution">
    <text evidence="2">The sequence shown here is derived from an EMBL/GenBank/DDBJ whole genome shotgun (WGS) entry which is preliminary data.</text>
</comment>
<reference evidence="2" key="1">
    <citation type="submission" date="2021-11" db="EMBL/GenBank/DDBJ databases">
        <authorList>
            <consortium name="Genoscope - CEA"/>
            <person name="William W."/>
        </authorList>
    </citation>
    <scope>NUCLEOTIDE SEQUENCE</scope>
</reference>
<sequence>MATYSTIPASEEPLVADKPQGKSIKALVIGAAVASFVLGALAATVVTPSAPRASAALYEHEAKIKMELYPNKCVAVADGIHRGAPLKIENCKDTPRQAFVADSEGMEIRVQGTDLCVALLGDFADTAGFLMKEVMKEGSTPTFGLEQCIINESRKLTFDGINKDGKAIELTLPGKQKWPISANKDGKIDKYEHVKVCMMPQIMDEKRIDDKHLDLEEKLYGAALMGLPCNKVDPVNFWYVDTKKHTPYQYPKPKGVTIPGKVWDSDNGSWVDKE</sequence>
<keyword evidence="1" id="KW-0812">Transmembrane</keyword>
<evidence type="ECO:0000313" key="2">
    <source>
        <dbReference type="EMBL" id="CAH0367292.1"/>
    </source>
</evidence>
<dbReference type="SUPFAM" id="SSF50370">
    <property type="entry name" value="Ricin B-like lectins"/>
    <property type="match status" value="1"/>
</dbReference>
<dbReference type="AlphaFoldDB" id="A0A8J2SII9"/>
<dbReference type="Proteomes" id="UP000789595">
    <property type="component" value="Unassembled WGS sequence"/>
</dbReference>
<keyword evidence="1" id="KW-1133">Transmembrane helix</keyword>